<feature type="compositionally biased region" description="Low complexity" evidence="1">
    <location>
        <begin position="35"/>
        <end position="52"/>
    </location>
</feature>
<feature type="compositionally biased region" description="Low complexity" evidence="1">
    <location>
        <begin position="14"/>
        <end position="28"/>
    </location>
</feature>
<evidence type="ECO:0000256" key="1">
    <source>
        <dbReference type="SAM" id="MobiDB-lite"/>
    </source>
</evidence>
<gene>
    <name evidence="2" type="ORF">PVAP13_7KG302803</name>
</gene>
<protein>
    <recommendedName>
        <fullName evidence="4">Aminotransferase-like plant mobile domain-containing protein</fullName>
    </recommendedName>
</protein>
<evidence type="ECO:0000313" key="2">
    <source>
        <dbReference type="EMBL" id="KAG2574120.1"/>
    </source>
</evidence>
<comment type="caution">
    <text evidence="2">The sequence shown here is derived from an EMBL/GenBank/DDBJ whole genome shotgun (WGS) entry which is preliminary data.</text>
</comment>
<sequence>MVVERDEKWVPEFPSISRRPSSSAPPGRSVGGGSVTPSSPNSSDDESSSSASITNRCSPKSVFSLVSKMSEFKKEIVRQTGFGGILDIPCISKLNLKLSVWLLSKLDIDESCLVFDESRRIYVHEDDVGIVLGIPSGDIDVSSTSVSEEQIDLLRASIGLVGSDPRSIKGIEYVLQKHLDHQSSTQEIDGFKVAFVVFVIGHLLAPCVKHDQVHLDFWGALKNPSSLDRYNWCRYVFGHVLEAAQKIRAEIISRGRATSLSGCHYFLQVRIIFLDNVDLNRLNKAHKVVPRLKLFDQESLRLMAVMCASRGEQDFARFIGVRPAGTSAYMRRTYQSPHATPTAPSPVSRVFAPASRRVPENQNQCVEPICYNSFAFKSPSDFSAYINQRHPGLGRTYFADYMKNHNALMMQDISVLRTSIMRRNAQLVDWLSDHFGPVKLQMIHKKPCPEPHSNSVTSSGHLPPKYSSQGIKRTVVDAEVTPAKKMKAILGVDTSPAAVGQETPKELIFAIQPMLSPEQKGFASAASTLPSLGLADMSPTEATRQLAQCIILDIVHVIEEGIDPAGKVLYGQWITEPFNKVQALVEPPPCISWSLVHRHPIHDLKFLGHLIDCCKELVDHVIRREWVVHPLPRFLVLTGSEILNTFVDGKTADSDIVDAAIRRFSQLDGTAESCGYPVRWRHFLESDFAMNSLAGYNPEKILPVLNQFVGLDYCIQSCRM</sequence>
<proteinExistence type="predicted"/>
<evidence type="ECO:0000313" key="3">
    <source>
        <dbReference type="Proteomes" id="UP000823388"/>
    </source>
</evidence>
<accession>A0A8T0QIX6</accession>
<organism evidence="2 3">
    <name type="scientific">Panicum virgatum</name>
    <name type="common">Blackwell switchgrass</name>
    <dbReference type="NCBI Taxonomy" id="38727"/>
    <lineage>
        <taxon>Eukaryota</taxon>
        <taxon>Viridiplantae</taxon>
        <taxon>Streptophyta</taxon>
        <taxon>Embryophyta</taxon>
        <taxon>Tracheophyta</taxon>
        <taxon>Spermatophyta</taxon>
        <taxon>Magnoliopsida</taxon>
        <taxon>Liliopsida</taxon>
        <taxon>Poales</taxon>
        <taxon>Poaceae</taxon>
        <taxon>PACMAD clade</taxon>
        <taxon>Panicoideae</taxon>
        <taxon>Panicodae</taxon>
        <taxon>Paniceae</taxon>
        <taxon>Panicinae</taxon>
        <taxon>Panicum</taxon>
        <taxon>Panicum sect. Hiantes</taxon>
    </lineage>
</organism>
<dbReference type="Proteomes" id="UP000823388">
    <property type="component" value="Chromosome 7K"/>
</dbReference>
<dbReference type="EMBL" id="CM029049">
    <property type="protein sequence ID" value="KAG2574120.1"/>
    <property type="molecule type" value="Genomic_DNA"/>
</dbReference>
<dbReference type="AlphaFoldDB" id="A0A8T0QIX6"/>
<feature type="compositionally biased region" description="Basic and acidic residues" evidence="1">
    <location>
        <begin position="1"/>
        <end position="10"/>
    </location>
</feature>
<reference evidence="2" key="1">
    <citation type="submission" date="2020-05" db="EMBL/GenBank/DDBJ databases">
        <title>WGS assembly of Panicum virgatum.</title>
        <authorList>
            <person name="Lovell J.T."/>
            <person name="Jenkins J."/>
            <person name="Shu S."/>
            <person name="Juenger T.E."/>
            <person name="Schmutz J."/>
        </authorList>
    </citation>
    <scope>NUCLEOTIDE SEQUENCE</scope>
    <source>
        <strain evidence="2">AP13</strain>
    </source>
</reference>
<evidence type="ECO:0008006" key="4">
    <source>
        <dbReference type="Google" id="ProtNLM"/>
    </source>
</evidence>
<keyword evidence="3" id="KW-1185">Reference proteome</keyword>
<name>A0A8T0QIX6_PANVG</name>
<dbReference type="PANTHER" id="PTHR34835">
    <property type="entry name" value="OS07G0283600 PROTEIN-RELATED"/>
    <property type="match status" value="1"/>
</dbReference>
<feature type="non-terminal residue" evidence="2">
    <location>
        <position position="720"/>
    </location>
</feature>
<feature type="region of interest" description="Disordered" evidence="1">
    <location>
        <begin position="1"/>
        <end position="55"/>
    </location>
</feature>
<dbReference type="PANTHER" id="PTHR34835:SF63">
    <property type="entry name" value="AMINOTRANSFERASE-LIKE PLANT MOBILE DOMAIN-CONTAINING PROTEIN"/>
    <property type="match status" value="1"/>
</dbReference>